<evidence type="ECO:0000256" key="3">
    <source>
        <dbReference type="ARBA" id="ARBA00022723"/>
    </source>
</evidence>
<evidence type="ECO:0000259" key="7">
    <source>
        <dbReference type="SMART" id="SM00849"/>
    </source>
</evidence>
<dbReference type="Gene3D" id="3.60.15.10">
    <property type="entry name" value="Ribonuclease Z/Hydroxyacylglutathione hydrolase-like"/>
    <property type="match status" value="1"/>
</dbReference>
<feature type="chain" id="PRO_5001614994" description="Metallo-beta-lactamase domain-containing protein" evidence="6">
    <location>
        <begin position="25"/>
        <end position="308"/>
    </location>
</feature>
<evidence type="ECO:0000256" key="6">
    <source>
        <dbReference type="SAM" id="SignalP"/>
    </source>
</evidence>
<dbReference type="STRING" id="1280946.HY29_10400"/>
<evidence type="ECO:0000256" key="1">
    <source>
        <dbReference type="ARBA" id="ARBA00001947"/>
    </source>
</evidence>
<feature type="domain" description="Metallo-beta-lactamase" evidence="7">
    <location>
        <begin position="89"/>
        <end position="295"/>
    </location>
</feature>
<dbReference type="eggNOG" id="COG0491">
    <property type="taxonomic scope" value="Bacteria"/>
</dbReference>
<dbReference type="Proteomes" id="UP000027037">
    <property type="component" value="Unassembled WGS sequence"/>
</dbReference>
<keyword evidence="4" id="KW-0378">Hydrolase</keyword>
<dbReference type="InterPro" id="IPR051013">
    <property type="entry name" value="MBL_superfamily_lactonases"/>
</dbReference>
<organism evidence="8 9">
    <name type="scientific">Hyphomonas beringensis</name>
    <dbReference type="NCBI Taxonomy" id="1280946"/>
    <lineage>
        <taxon>Bacteria</taxon>
        <taxon>Pseudomonadati</taxon>
        <taxon>Pseudomonadota</taxon>
        <taxon>Alphaproteobacteria</taxon>
        <taxon>Hyphomonadales</taxon>
        <taxon>Hyphomonadaceae</taxon>
        <taxon>Hyphomonas</taxon>
    </lineage>
</organism>
<dbReference type="GO" id="GO:0016787">
    <property type="term" value="F:hydrolase activity"/>
    <property type="evidence" value="ECO:0007669"/>
    <property type="project" value="UniProtKB-KW"/>
</dbReference>
<evidence type="ECO:0000256" key="4">
    <source>
        <dbReference type="ARBA" id="ARBA00022801"/>
    </source>
</evidence>
<dbReference type="Pfam" id="PF00753">
    <property type="entry name" value="Lactamase_B"/>
    <property type="match status" value="1"/>
</dbReference>
<evidence type="ECO:0000313" key="9">
    <source>
        <dbReference type="Proteomes" id="UP000027037"/>
    </source>
</evidence>
<reference evidence="8 9" key="1">
    <citation type="journal article" date="2014" name="Antonie Van Leeuwenhoek">
        <title>Hyphomonas beringensis sp. nov. and Hyphomonas chukchiensis sp. nov., isolated from surface seawater of the Bering Sea and Chukchi Sea.</title>
        <authorList>
            <person name="Li C."/>
            <person name="Lai Q."/>
            <person name="Li G."/>
            <person name="Dong C."/>
            <person name="Wang J."/>
            <person name="Liao Y."/>
            <person name="Shao Z."/>
        </authorList>
    </citation>
    <scope>NUCLEOTIDE SEQUENCE [LARGE SCALE GENOMIC DNA]</scope>
    <source>
        <strain evidence="8 9">25B14_1</strain>
    </source>
</reference>
<accession>A0A062UBT7</accession>
<name>A0A062UBT7_9PROT</name>
<evidence type="ECO:0000313" key="8">
    <source>
        <dbReference type="EMBL" id="KCZ55767.1"/>
    </source>
</evidence>
<gene>
    <name evidence="8" type="ORF">HY29_10400</name>
</gene>
<feature type="signal peptide" evidence="6">
    <location>
        <begin position="1"/>
        <end position="24"/>
    </location>
</feature>
<dbReference type="EMBL" id="AWFF01000027">
    <property type="protein sequence ID" value="KCZ55767.1"/>
    <property type="molecule type" value="Genomic_DNA"/>
</dbReference>
<sequence>MKNQKGVKMGRLATAVMASVLVLAAACGKTETKPAEDVAAADVAETAEADESAEAALHVDVLDCGKIDVSDLDAFSSAGDYAGQTDTFTDTCFLIRHPDGIMLWDLGLPGMLAMAGPQTQQIYTVSLDKTLTSHLKDLGLTPDDIDYLAISHSHFDHIGQAAQVQNALWLVHEDELNAMFPSDGSEAQVPADQLALFAMFNPLERKTFRGDYDVFGDGSVVIFETPGHTPGHTSLQLMMPEAGPVLLAGDLYHRSESRELKRVPRFNYDEAMTLASMDAFEARAKELGATVIIQHEPQDIDPLKGEIQ</sequence>
<protein>
    <recommendedName>
        <fullName evidence="7">Metallo-beta-lactamase domain-containing protein</fullName>
    </recommendedName>
</protein>
<dbReference type="PANTHER" id="PTHR42978:SF2">
    <property type="entry name" value="102 KBASES UNSTABLE REGION: FROM 1 TO 119443"/>
    <property type="match status" value="1"/>
</dbReference>
<comment type="cofactor">
    <cofactor evidence="1">
        <name>Zn(2+)</name>
        <dbReference type="ChEBI" id="CHEBI:29105"/>
    </cofactor>
</comment>
<evidence type="ECO:0000256" key="5">
    <source>
        <dbReference type="ARBA" id="ARBA00022833"/>
    </source>
</evidence>
<evidence type="ECO:0000256" key="2">
    <source>
        <dbReference type="ARBA" id="ARBA00007749"/>
    </source>
</evidence>
<dbReference type="PATRIC" id="fig|1280946.3.peg.877"/>
<dbReference type="PROSITE" id="PS51257">
    <property type="entry name" value="PROKAR_LIPOPROTEIN"/>
    <property type="match status" value="1"/>
</dbReference>
<dbReference type="SUPFAM" id="SSF56281">
    <property type="entry name" value="Metallo-hydrolase/oxidoreductase"/>
    <property type="match status" value="1"/>
</dbReference>
<dbReference type="CDD" id="cd07729">
    <property type="entry name" value="AHL_lactonase_MBL-fold"/>
    <property type="match status" value="1"/>
</dbReference>
<proteinExistence type="inferred from homology"/>
<keyword evidence="5" id="KW-0862">Zinc</keyword>
<dbReference type="GO" id="GO:0046872">
    <property type="term" value="F:metal ion binding"/>
    <property type="evidence" value="ECO:0007669"/>
    <property type="project" value="UniProtKB-KW"/>
</dbReference>
<comment type="similarity">
    <text evidence="2">Belongs to the metallo-beta-lactamase superfamily.</text>
</comment>
<dbReference type="SMART" id="SM00849">
    <property type="entry name" value="Lactamase_B"/>
    <property type="match status" value="1"/>
</dbReference>
<comment type="caution">
    <text evidence="8">The sequence shown here is derived from an EMBL/GenBank/DDBJ whole genome shotgun (WGS) entry which is preliminary data.</text>
</comment>
<dbReference type="AlphaFoldDB" id="A0A062UBT7"/>
<keyword evidence="9" id="KW-1185">Reference proteome</keyword>
<keyword evidence="6" id="KW-0732">Signal</keyword>
<dbReference type="InterPro" id="IPR036866">
    <property type="entry name" value="RibonucZ/Hydroxyglut_hydro"/>
</dbReference>
<dbReference type="InterPro" id="IPR001279">
    <property type="entry name" value="Metallo-B-lactamas"/>
</dbReference>
<keyword evidence="3" id="KW-0479">Metal-binding</keyword>
<dbReference type="PANTHER" id="PTHR42978">
    <property type="entry name" value="QUORUM-QUENCHING LACTONASE YTNP-RELATED-RELATED"/>
    <property type="match status" value="1"/>
</dbReference>